<comment type="caution">
    <text evidence="1">The sequence shown here is derived from an EMBL/GenBank/DDBJ whole genome shotgun (WGS) entry which is preliminary data.</text>
</comment>
<evidence type="ECO:0000313" key="1">
    <source>
        <dbReference type="EMBL" id="MFC6091670.1"/>
    </source>
</evidence>
<keyword evidence="2" id="KW-1185">Reference proteome</keyword>
<accession>A0ABW1P9B7</accession>
<protein>
    <submittedName>
        <fullName evidence="1">Uncharacterized protein</fullName>
    </submittedName>
</protein>
<evidence type="ECO:0000313" key="2">
    <source>
        <dbReference type="Proteomes" id="UP001596220"/>
    </source>
</evidence>
<dbReference type="RefSeq" id="WP_380637958.1">
    <property type="nucleotide sequence ID" value="NZ_JBHSQO010000020.1"/>
</dbReference>
<organism evidence="1 2">
    <name type="scientific">Saccharothrix lopnurensis</name>
    <dbReference type="NCBI Taxonomy" id="1670621"/>
    <lineage>
        <taxon>Bacteria</taxon>
        <taxon>Bacillati</taxon>
        <taxon>Actinomycetota</taxon>
        <taxon>Actinomycetes</taxon>
        <taxon>Pseudonocardiales</taxon>
        <taxon>Pseudonocardiaceae</taxon>
        <taxon>Saccharothrix</taxon>
    </lineage>
</organism>
<dbReference type="EMBL" id="JBHSQO010000020">
    <property type="protein sequence ID" value="MFC6091670.1"/>
    <property type="molecule type" value="Genomic_DNA"/>
</dbReference>
<dbReference type="Proteomes" id="UP001596220">
    <property type="component" value="Unassembled WGS sequence"/>
</dbReference>
<gene>
    <name evidence="1" type="ORF">ACFP3R_20555</name>
</gene>
<reference evidence="2" key="1">
    <citation type="journal article" date="2019" name="Int. J. Syst. Evol. Microbiol.">
        <title>The Global Catalogue of Microorganisms (GCM) 10K type strain sequencing project: providing services to taxonomists for standard genome sequencing and annotation.</title>
        <authorList>
            <consortium name="The Broad Institute Genomics Platform"/>
            <consortium name="The Broad Institute Genome Sequencing Center for Infectious Disease"/>
            <person name="Wu L."/>
            <person name="Ma J."/>
        </authorList>
    </citation>
    <scope>NUCLEOTIDE SEQUENCE [LARGE SCALE GENOMIC DNA]</scope>
    <source>
        <strain evidence="2">CGMCC 4.7246</strain>
    </source>
</reference>
<name>A0ABW1P9B7_9PSEU</name>
<sequence>MFTGGERPELVLAGHAAQAHDTLAAVLPEHPAVLVWDIGARRGPVAVLGTGLPPATVVDVSAD</sequence>
<proteinExistence type="predicted"/>